<keyword evidence="1" id="KW-0175">Coiled coil</keyword>
<evidence type="ECO:0000256" key="1">
    <source>
        <dbReference type="SAM" id="Coils"/>
    </source>
</evidence>
<dbReference type="EMBL" id="OU015566">
    <property type="protein sequence ID" value="CAG5105438.1"/>
    <property type="molecule type" value="Genomic_DNA"/>
</dbReference>
<accession>A0ABN7SVF3</accession>
<feature type="compositionally biased region" description="Low complexity" evidence="2">
    <location>
        <begin position="116"/>
        <end position="126"/>
    </location>
</feature>
<protein>
    <submittedName>
        <fullName evidence="3">Oidioi.mRNA.OKI2018_I69.chr1.g2129.t1.cds</fullName>
    </submittedName>
</protein>
<sequence>MEDDDSVLEEIKERCRRDFEKNLNYFLGCYKKNKTELNERIRKLKNEQADFDNETKTIDKKLRQLQKEINKLTERRDSIEASKAEKSMKIVEAENEMAELERKLKTLSFTGKLGASIDSPRSSSSSDNNGQKKHLL</sequence>
<name>A0ABN7SVF3_OIKDI</name>
<keyword evidence="4" id="KW-1185">Reference proteome</keyword>
<reference evidence="3 4" key="1">
    <citation type="submission" date="2021-04" db="EMBL/GenBank/DDBJ databases">
        <authorList>
            <person name="Bliznina A."/>
        </authorList>
    </citation>
    <scope>NUCLEOTIDE SEQUENCE [LARGE SCALE GENOMIC DNA]</scope>
</reference>
<dbReference type="Proteomes" id="UP001158576">
    <property type="component" value="Chromosome 1"/>
</dbReference>
<evidence type="ECO:0000313" key="4">
    <source>
        <dbReference type="Proteomes" id="UP001158576"/>
    </source>
</evidence>
<gene>
    <name evidence="3" type="ORF">OKIOD_LOCUS10894</name>
</gene>
<proteinExistence type="predicted"/>
<dbReference type="Gene3D" id="1.10.287.1490">
    <property type="match status" value="1"/>
</dbReference>
<evidence type="ECO:0000256" key="2">
    <source>
        <dbReference type="SAM" id="MobiDB-lite"/>
    </source>
</evidence>
<organism evidence="3 4">
    <name type="scientific">Oikopleura dioica</name>
    <name type="common">Tunicate</name>
    <dbReference type="NCBI Taxonomy" id="34765"/>
    <lineage>
        <taxon>Eukaryota</taxon>
        <taxon>Metazoa</taxon>
        <taxon>Chordata</taxon>
        <taxon>Tunicata</taxon>
        <taxon>Appendicularia</taxon>
        <taxon>Copelata</taxon>
        <taxon>Oikopleuridae</taxon>
        <taxon>Oikopleura</taxon>
    </lineage>
</organism>
<evidence type="ECO:0000313" key="3">
    <source>
        <dbReference type="EMBL" id="CAG5105438.1"/>
    </source>
</evidence>
<feature type="coiled-coil region" evidence="1">
    <location>
        <begin position="27"/>
        <end position="110"/>
    </location>
</feature>
<feature type="region of interest" description="Disordered" evidence="2">
    <location>
        <begin position="113"/>
        <end position="136"/>
    </location>
</feature>